<dbReference type="EMBL" id="CAJVPS010002608">
    <property type="protein sequence ID" value="CAG8572448.1"/>
    <property type="molecule type" value="Genomic_DNA"/>
</dbReference>
<dbReference type="Proteomes" id="UP000789508">
    <property type="component" value="Unassembled WGS sequence"/>
</dbReference>
<reference evidence="1" key="1">
    <citation type="submission" date="2021-06" db="EMBL/GenBank/DDBJ databases">
        <authorList>
            <person name="Kallberg Y."/>
            <person name="Tangrot J."/>
            <person name="Rosling A."/>
        </authorList>
    </citation>
    <scope>NUCLEOTIDE SEQUENCE</scope>
    <source>
        <strain evidence="1">FL130A</strain>
    </source>
</reference>
<dbReference type="AlphaFoldDB" id="A0A9N9BLQ7"/>
<evidence type="ECO:0000313" key="2">
    <source>
        <dbReference type="Proteomes" id="UP000789508"/>
    </source>
</evidence>
<keyword evidence="2" id="KW-1185">Reference proteome</keyword>
<evidence type="ECO:0000313" key="1">
    <source>
        <dbReference type="EMBL" id="CAG8572448.1"/>
    </source>
</evidence>
<accession>A0A9N9BLQ7</accession>
<name>A0A9N9BLQ7_9GLOM</name>
<sequence length="116" mass="12850">MALQPLSLPNFSGEYDEDIDIFNSRLSSYLAGVGIDPVANRDQAFGILRGCLSGRVLIWFDEKILGKHWELHNIFANHGQAGMGNLRGRTMGQMNTSNSFRNPSIAYDYANIAVSL</sequence>
<comment type="caution">
    <text evidence="1">The sequence shown here is derived from an EMBL/GenBank/DDBJ whole genome shotgun (WGS) entry which is preliminary data.</text>
</comment>
<dbReference type="OrthoDB" id="2426996at2759"/>
<protein>
    <submittedName>
        <fullName evidence="1">4821_t:CDS:1</fullName>
    </submittedName>
</protein>
<gene>
    <name evidence="1" type="ORF">ALEPTO_LOCUS6876</name>
</gene>
<organism evidence="1 2">
    <name type="scientific">Ambispora leptoticha</name>
    <dbReference type="NCBI Taxonomy" id="144679"/>
    <lineage>
        <taxon>Eukaryota</taxon>
        <taxon>Fungi</taxon>
        <taxon>Fungi incertae sedis</taxon>
        <taxon>Mucoromycota</taxon>
        <taxon>Glomeromycotina</taxon>
        <taxon>Glomeromycetes</taxon>
        <taxon>Archaeosporales</taxon>
        <taxon>Ambisporaceae</taxon>
        <taxon>Ambispora</taxon>
    </lineage>
</organism>
<proteinExistence type="predicted"/>